<keyword evidence="2" id="KW-1185">Reference proteome</keyword>
<dbReference type="InterPro" id="IPR044969">
    <property type="entry name" value="DFO"/>
</dbReference>
<proteinExistence type="predicted"/>
<dbReference type="Proteomes" id="UP000775213">
    <property type="component" value="Unassembled WGS sequence"/>
</dbReference>
<organism evidence="1 2">
    <name type="scientific">Dendrobium chrysotoxum</name>
    <name type="common">Orchid</name>
    <dbReference type="NCBI Taxonomy" id="161865"/>
    <lineage>
        <taxon>Eukaryota</taxon>
        <taxon>Viridiplantae</taxon>
        <taxon>Streptophyta</taxon>
        <taxon>Embryophyta</taxon>
        <taxon>Tracheophyta</taxon>
        <taxon>Spermatophyta</taxon>
        <taxon>Magnoliopsida</taxon>
        <taxon>Liliopsida</taxon>
        <taxon>Asparagales</taxon>
        <taxon>Orchidaceae</taxon>
        <taxon>Epidendroideae</taxon>
        <taxon>Malaxideae</taxon>
        <taxon>Dendrobiinae</taxon>
        <taxon>Dendrobium</taxon>
    </lineage>
</organism>
<evidence type="ECO:0000313" key="1">
    <source>
        <dbReference type="EMBL" id="KAH0457447.1"/>
    </source>
</evidence>
<sequence>MPGVIAETTSLFRSQIEDGSFSDVSLQILESVLVAKDVRALLEIRSSLQEFLRLHAKSVMDRIAAKTVDEKLNVAEFFVKAFALVGDVESCLALRYEALVLRETKYYNNNSFRVSYQEWYNFAKNSLYNRYYAIAVKGFDNALSCFQSELNVDGNTGDYFLKDNIVDKIRKLRDEASSMISSSSVQALTSKYLKRKATECEQRCSLFPTNSQQAASSMFRLGINKRNERKLYQSQRKKQQMSYSVYNNNNNNNIKPSVQCLMNINRNIIAFSHKTFLNIELLGSIAKHQE</sequence>
<reference evidence="1 2" key="1">
    <citation type="journal article" date="2021" name="Hortic Res">
        <title>Chromosome-scale assembly of the Dendrobium chrysotoxum genome enhances the understanding of orchid evolution.</title>
        <authorList>
            <person name="Zhang Y."/>
            <person name="Zhang G.Q."/>
            <person name="Zhang D."/>
            <person name="Liu X.D."/>
            <person name="Xu X.Y."/>
            <person name="Sun W.H."/>
            <person name="Yu X."/>
            <person name="Zhu X."/>
            <person name="Wang Z.W."/>
            <person name="Zhao X."/>
            <person name="Zhong W.Y."/>
            <person name="Chen H."/>
            <person name="Yin W.L."/>
            <person name="Huang T."/>
            <person name="Niu S.C."/>
            <person name="Liu Z.J."/>
        </authorList>
    </citation>
    <scope>NUCLEOTIDE SEQUENCE [LARGE SCALE GENOMIC DNA]</scope>
    <source>
        <strain evidence="1">Lindl</strain>
    </source>
</reference>
<accession>A0AAV7GN45</accession>
<dbReference type="PANTHER" id="PTHR37176">
    <property type="entry name" value="F10K1.23"/>
    <property type="match status" value="1"/>
</dbReference>
<dbReference type="AlphaFoldDB" id="A0AAV7GN45"/>
<evidence type="ECO:0000313" key="2">
    <source>
        <dbReference type="Proteomes" id="UP000775213"/>
    </source>
</evidence>
<name>A0AAV7GN45_DENCH</name>
<dbReference type="GO" id="GO:0042138">
    <property type="term" value="P:meiotic DNA double-strand break formation"/>
    <property type="evidence" value="ECO:0007669"/>
    <property type="project" value="InterPro"/>
</dbReference>
<dbReference type="PANTHER" id="PTHR37176:SF1">
    <property type="entry name" value="PROTEIN DOUBLE-STRAND BREAK FORMATION"/>
    <property type="match status" value="1"/>
</dbReference>
<comment type="caution">
    <text evidence="1">The sequence shown here is derived from an EMBL/GenBank/DDBJ whole genome shotgun (WGS) entry which is preliminary data.</text>
</comment>
<dbReference type="EMBL" id="JAGFBR010000012">
    <property type="protein sequence ID" value="KAH0457447.1"/>
    <property type="molecule type" value="Genomic_DNA"/>
</dbReference>
<gene>
    <name evidence="1" type="ORF">IEQ34_012762</name>
</gene>
<protein>
    <submittedName>
        <fullName evidence="1">Uncharacterized protein</fullName>
    </submittedName>
</protein>